<feature type="region of interest" description="Disordered" evidence="1">
    <location>
        <begin position="1"/>
        <end position="25"/>
    </location>
</feature>
<keyword evidence="4" id="KW-1185">Reference proteome</keyword>
<feature type="domain" description="T6SS Phospholipase effector Tle1-like catalytic" evidence="2">
    <location>
        <begin position="201"/>
        <end position="292"/>
    </location>
</feature>
<dbReference type="AlphaFoldDB" id="A0A975JH23"/>
<sequence>MSTPSVSQQAAASNQSSGAAGTAGNTAATCPATKLEIGVFFDGTNNNTANVAAGERGEGAGGASYDNGRSNVSLLSDLYKRKSDDWEQDGTGYCKKFGRIYVSGIGTTDNVSDYRPDNIAGATFGTGPSGVEARVFQACLDLGHLITQLSGGNEPEEITVDVFGFSRGAAAARYFVNCFRQGFIKYNAVDWSIWRGIHIDENEASVPEGRNVVFRFVGIFDTVAAIGLGTNDDNGPVNVHCSSAQAEMIYHLTAANEYRENFRLNHNKPGGGQTRELPGAHSDVGGGYRAGPENVLLESAQDRTFHSRAQAEAARSVDIAAARKAQTAQTSFWVSEGWIEPGNPSGALQNMPTEIVERRVRGVTGLMLGAHTYTYTNSLRMQRDHVKAGLNTIPLRIMYNKAIAQKVPFKSFPSGSLYAPPSDMPAGVAARMISGGEPTEAERRALLQGWGHISSRRDSFIDRLGFAPDVGFQRVIYPNEPGKAK</sequence>
<evidence type="ECO:0000259" key="2">
    <source>
        <dbReference type="Pfam" id="PF09994"/>
    </source>
</evidence>
<dbReference type="EMBL" id="CP073582">
    <property type="protein sequence ID" value="QUJ78130.1"/>
    <property type="molecule type" value="Genomic_DNA"/>
</dbReference>
<evidence type="ECO:0000313" key="4">
    <source>
        <dbReference type="Proteomes" id="UP000683291"/>
    </source>
</evidence>
<accession>A0A975JH23</accession>
<feature type="compositionally biased region" description="Low complexity" evidence="1">
    <location>
        <begin position="8"/>
        <end position="25"/>
    </location>
</feature>
<gene>
    <name evidence="3" type="ORF">KDD17_17465</name>
</gene>
<dbReference type="InterPro" id="IPR018712">
    <property type="entry name" value="Tle1-like_cat"/>
</dbReference>
<dbReference type="Pfam" id="PF09994">
    <property type="entry name" value="T6SS_Tle1-like_cat"/>
    <property type="match status" value="1"/>
</dbReference>
<dbReference type="KEGG" id="sual:KDD17_17465"/>
<dbReference type="PANTHER" id="PTHR33840">
    <property type="match status" value="1"/>
</dbReference>
<protein>
    <submittedName>
        <fullName evidence="3">DUF2235 domain-containing protein</fullName>
    </submittedName>
</protein>
<organism evidence="3 4">
    <name type="scientific">Sulfitobacter albidus</name>
    <dbReference type="NCBI Taxonomy" id="2829501"/>
    <lineage>
        <taxon>Bacteria</taxon>
        <taxon>Pseudomonadati</taxon>
        <taxon>Pseudomonadota</taxon>
        <taxon>Alphaproteobacteria</taxon>
        <taxon>Rhodobacterales</taxon>
        <taxon>Roseobacteraceae</taxon>
        <taxon>Sulfitobacter</taxon>
    </lineage>
</organism>
<proteinExistence type="predicted"/>
<evidence type="ECO:0000256" key="1">
    <source>
        <dbReference type="SAM" id="MobiDB-lite"/>
    </source>
</evidence>
<dbReference type="Proteomes" id="UP000683291">
    <property type="component" value="Chromosome pJK7-1-1"/>
</dbReference>
<reference evidence="3" key="1">
    <citation type="submission" date="2021-04" db="EMBL/GenBank/DDBJ databases">
        <title>Complete genome sequence for Sulfitobacter sp. strain JK7-1.</title>
        <authorList>
            <person name="Park S.-J."/>
        </authorList>
    </citation>
    <scope>NUCLEOTIDE SEQUENCE</scope>
    <source>
        <strain evidence="3">JK7-1</strain>
    </source>
</reference>
<name>A0A975JH23_9RHOB</name>
<dbReference type="PANTHER" id="PTHR33840:SF1">
    <property type="entry name" value="TLE1 PHOSPHOLIPASE DOMAIN-CONTAINING PROTEIN"/>
    <property type="match status" value="1"/>
</dbReference>
<dbReference type="RefSeq" id="WP_212706322.1">
    <property type="nucleotide sequence ID" value="NZ_CP073582.1"/>
</dbReference>
<evidence type="ECO:0000313" key="3">
    <source>
        <dbReference type="EMBL" id="QUJ78130.1"/>
    </source>
</evidence>